<comment type="subunit">
    <text evidence="1">Self-associates forming complexes of several hundred monomers.</text>
</comment>
<dbReference type="PANTHER" id="PTHR23098">
    <property type="entry name" value="AGAP001331-PA-RELATED"/>
    <property type="match status" value="1"/>
</dbReference>
<comment type="function">
    <text evidence="5">Involved in transvection phenomena (= synapsis-dependent gene expression), where the synaptic pairing of chromosomes carrying genes with which zeste interacts influences the expression of these genes. Zeste binds to DNA and stimulates transcription from a nearby promoter.</text>
</comment>
<evidence type="ECO:0000256" key="1">
    <source>
        <dbReference type="ARBA" id="ARBA00011764"/>
    </source>
</evidence>
<keyword evidence="3" id="KW-0805">Transcription regulation</keyword>
<dbReference type="InterPro" id="IPR028002">
    <property type="entry name" value="Myb_DNA-bind_5"/>
</dbReference>
<evidence type="ECO:0000256" key="5">
    <source>
        <dbReference type="ARBA" id="ARBA00025466"/>
    </source>
</evidence>
<feature type="region of interest" description="Disordered" evidence="6">
    <location>
        <begin position="179"/>
        <end position="218"/>
    </location>
</feature>
<evidence type="ECO:0000256" key="4">
    <source>
        <dbReference type="ARBA" id="ARBA00023163"/>
    </source>
</evidence>
<evidence type="ECO:0000256" key="2">
    <source>
        <dbReference type="ARBA" id="ARBA00016807"/>
    </source>
</evidence>
<evidence type="ECO:0000259" key="7">
    <source>
        <dbReference type="Pfam" id="PF13873"/>
    </source>
</evidence>
<dbReference type="Pfam" id="PF13873">
    <property type="entry name" value="Myb_DNA-bind_5"/>
    <property type="match status" value="1"/>
</dbReference>
<dbReference type="PANTHER" id="PTHR23098:SF16">
    <property type="entry name" value="REGULATORY PROTEIN ZESTE"/>
    <property type="match status" value="1"/>
</dbReference>
<evidence type="ECO:0000313" key="8">
    <source>
        <dbReference type="Proteomes" id="UP001652740"/>
    </source>
</evidence>
<feature type="domain" description="Myb/SANT-like DNA-binding" evidence="7">
    <location>
        <begin position="14"/>
        <end position="88"/>
    </location>
</feature>
<keyword evidence="4" id="KW-0804">Transcription</keyword>
<sequence length="273" mass="30450">MASTSAENSHTRRRVTYRQLEILWEFLNSNKDVAVGFNKSAQAREYAKRMWEEVAEALNSLGEGAFKDWKGWSNYWVDYKAKLKRRVAAVRLSQNRTGGGPSNVPPLDALEQKFLSILGAGFGSGLSNVQVDPFPNIPSTSGTALRSEPLDTDSDAVMIEITASESESRGDIHITTIDTQNTGTEELPHPQIEEVPTEAPPSRPTRRRPRQQRTVSMEAARNALIDVARSRLEEQRRQTAIMEQMLNTLNRIAESINRSSRTPEARNEGAPSS</sequence>
<evidence type="ECO:0000256" key="3">
    <source>
        <dbReference type="ARBA" id="ARBA00023015"/>
    </source>
</evidence>
<gene>
    <name evidence="9" type="primary">LOC128201675</name>
</gene>
<dbReference type="GeneID" id="128201675"/>
<keyword evidence="8" id="KW-1185">Reference proteome</keyword>
<organism evidence="8 9">
    <name type="scientific">Galleria mellonella</name>
    <name type="common">Greater wax moth</name>
    <dbReference type="NCBI Taxonomy" id="7137"/>
    <lineage>
        <taxon>Eukaryota</taxon>
        <taxon>Metazoa</taxon>
        <taxon>Ecdysozoa</taxon>
        <taxon>Arthropoda</taxon>
        <taxon>Hexapoda</taxon>
        <taxon>Insecta</taxon>
        <taxon>Pterygota</taxon>
        <taxon>Neoptera</taxon>
        <taxon>Endopterygota</taxon>
        <taxon>Lepidoptera</taxon>
        <taxon>Glossata</taxon>
        <taxon>Ditrysia</taxon>
        <taxon>Pyraloidea</taxon>
        <taxon>Pyralidae</taxon>
        <taxon>Galleriinae</taxon>
        <taxon>Galleria</taxon>
    </lineage>
</organism>
<evidence type="ECO:0000313" key="9">
    <source>
        <dbReference type="RefSeq" id="XP_052755313.1"/>
    </source>
</evidence>
<accession>A0ABM3MVD1</accession>
<dbReference type="RefSeq" id="XP_052755313.1">
    <property type="nucleotide sequence ID" value="XM_052899353.1"/>
</dbReference>
<evidence type="ECO:0000256" key="6">
    <source>
        <dbReference type="SAM" id="MobiDB-lite"/>
    </source>
</evidence>
<reference evidence="9" key="1">
    <citation type="submission" date="2025-08" db="UniProtKB">
        <authorList>
            <consortium name="RefSeq"/>
        </authorList>
    </citation>
    <scope>IDENTIFICATION</scope>
    <source>
        <tissue evidence="9">Whole larvae</tissue>
    </source>
</reference>
<name>A0ABM3MVD1_GALME</name>
<feature type="region of interest" description="Disordered" evidence="6">
    <location>
        <begin position="252"/>
        <end position="273"/>
    </location>
</feature>
<dbReference type="Proteomes" id="UP001652740">
    <property type="component" value="Unplaced"/>
</dbReference>
<protein>
    <recommendedName>
        <fullName evidence="2">Regulatory protein zeste</fullName>
    </recommendedName>
</protein>
<proteinExistence type="predicted"/>